<evidence type="ECO:0000313" key="2">
    <source>
        <dbReference type="EMBL" id="OAB87502.1"/>
    </source>
</evidence>
<sequence>MPVPGSCVLGSSELSVGLVLDGSGSGLSSGVSSTVGGGVHLVVGVQVGSGAHVDVGVHAGVVVLVGSGVHVGSLVVGTDVDVGAGVVVLEVVVLEVVELFRVRVGVVVRDVVDEVVDEAVAVELVVAGAGTATGSWPRPSATAEVPVAKMPARARATPSTTLMPHARRRGRA</sequence>
<reference evidence="2 3" key="1">
    <citation type="submission" date="2016-01" db="EMBL/GenBank/DDBJ databases">
        <title>Janibacter melonis strain CD11_4 genome sequencing and assembly.</title>
        <authorList>
            <person name="Nair G.R."/>
            <person name="Kaur G."/>
            <person name="Chander A.M."/>
            <person name="Mayilraj S."/>
        </authorList>
    </citation>
    <scope>NUCLEOTIDE SEQUENCE [LARGE SCALE GENOMIC DNA]</scope>
    <source>
        <strain evidence="2 3">CD11-4</strain>
    </source>
</reference>
<keyword evidence="3" id="KW-1185">Reference proteome</keyword>
<evidence type="ECO:0000256" key="1">
    <source>
        <dbReference type="SAM" id="MobiDB-lite"/>
    </source>
</evidence>
<accession>A0A176QCU5</accession>
<dbReference type="Proteomes" id="UP000076976">
    <property type="component" value="Unassembled WGS sequence"/>
</dbReference>
<feature type="region of interest" description="Disordered" evidence="1">
    <location>
        <begin position="153"/>
        <end position="172"/>
    </location>
</feature>
<evidence type="ECO:0000313" key="3">
    <source>
        <dbReference type="Proteomes" id="UP000076976"/>
    </source>
</evidence>
<name>A0A176QCU5_9MICO</name>
<proteinExistence type="predicted"/>
<dbReference type="AlphaFoldDB" id="A0A176QCU5"/>
<protein>
    <submittedName>
        <fullName evidence="2">Uncharacterized protein</fullName>
    </submittedName>
</protein>
<organism evidence="2 3">
    <name type="scientific">Janibacter melonis</name>
    <dbReference type="NCBI Taxonomy" id="262209"/>
    <lineage>
        <taxon>Bacteria</taxon>
        <taxon>Bacillati</taxon>
        <taxon>Actinomycetota</taxon>
        <taxon>Actinomycetes</taxon>
        <taxon>Micrococcales</taxon>
        <taxon>Intrasporangiaceae</taxon>
        <taxon>Janibacter</taxon>
    </lineage>
</organism>
<gene>
    <name evidence="2" type="ORF">AWH69_05345</name>
</gene>
<dbReference type="EMBL" id="LQZG01000002">
    <property type="protein sequence ID" value="OAB87502.1"/>
    <property type="molecule type" value="Genomic_DNA"/>
</dbReference>
<comment type="caution">
    <text evidence="2">The sequence shown here is derived from an EMBL/GenBank/DDBJ whole genome shotgun (WGS) entry which is preliminary data.</text>
</comment>